<evidence type="ECO:0000313" key="2">
    <source>
        <dbReference type="Proteomes" id="UP000616499"/>
    </source>
</evidence>
<dbReference type="EMBL" id="BMNW01000029">
    <property type="protein sequence ID" value="GGM32009.1"/>
    <property type="molecule type" value="Genomic_DNA"/>
</dbReference>
<dbReference type="RefSeq" id="WP_188868671.1">
    <property type="nucleotide sequence ID" value="NZ_BMNW01000029.1"/>
</dbReference>
<organism evidence="1 2">
    <name type="scientific">Pseudomonas asuensis</name>
    <dbReference type="NCBI Taxonomy" id="1825787"/>
    <lineage>
        <taxon>Bacteria</taxon>
        <taxon>Pseudomonadati</taxon>
        <taxon>Pseudomonadota</taxon>
        <taxon>Gammaproteobacteria</taxon>
        <taxon>Pseudomonadales</taxon>
        <taxon>Pseudomonadaceae</taxon>
        <taxon>Pseudomonas</taxon>
    </lineage>
</organism>
<evidence type="ECO:0000313" key="1">
    <source>
        <dbReference type="EMBL" id="GGM32009.1"/>
    </source>
</evidence>
<reference evidence="2" key="1">
    <citation type="journal article" date="2019" name="Int. J. Syst. Evol. Microbiol.">
        <title>The Global Catalogue of Microorganisms (GCM) 10K type strain sequencing project: providing services to taxonomists for standard genome sequencing and annotation.</title>
        <authorList>
            <consortium name="The Broad Institute Genomics Platform"/>
            <consortium name="The Broad Institute Genome Sequencing Center for Infectious Disease"/>
            <person name="Wu L."/>
            <person name="Ma J."/>
        </authorList>
    </citation>
    <scope>NUCLEOTIDE SEQUENCE [LARGE SCALE GENOMIC DNA]</scope>
    <source>
        <strain evidence="2">JCM 13501</strain>
    </source>
</reference>
<comment type="caution">
    <text evidence="1">The sequence shown here is derived from an EMBL/GenBank/DDBJ whole genome shotgun (WGS) entry which is preliminary data.</text>
</comment>
<dbReference type="Proteomes" id="UP000616499">
    <property type="component" value="Unassembled WGS sequence"/>
</dbReference>
<name>A0ABQ2H505_9PSED</name>
<proteinExistence type="predicted"/>
<keyword evidence="2" id="KW-1185">Reference proteome</keyword>
<gene>
    <name evidence="1" type="ORF">GCM10009425_48200</name>
</gene>
<accession>A0ABQ2H505</accession>
<protein>
    <submittedName>
        <fullName evidence="1">Uncharacterized protein</fullName>
    </submittedName>
</protein>
<sequence>MKMTEIKAAAKERDRLRWMKEVEERLPYCETITYTSDARVEYLAGRKTRNSAWWVELEVNGQFHLERLGRGTQRYVDAYMRLIEQRRIGEI</sequence>